<feature type="compositionally biased region" description="Basic and acidic residues" evidence="1">
    <location>
        <begin position="92"/>
        <end position="103"/>
    </location>
</feature>
<feature type="compositionally biased region" description="Basic and acidic residues" evidence="1">
    <location>
        <begin position="252"/>
        <end position="264"/>
    </location>
</feature>
<feature type="compositionally biased region" description="Polar residues" evidence="1">
    <location>
        <begin position="159"/>
        <end position="169"/>
    </location>
</feature>
<feature type="compositionally biased region" description="Basic and acidic residues" evidence="1">
    <location>
        <begin position="618"/>
        <end position="638"/>
    </location>
</feature>
<feature type="compositionally biased region" description="Low complexity" evidence="1">
    <location>
        <begin position="120"/>
        <end position="140"/>
    </location>
</feature>
<evidence type="ECO:0000313" key="3">
    <source>
        <dbReference type="Proteomes" id="UP000037035"/>
    </source>
</evidence>
<proteinExistence type="predicted"/>
<name>A0A0L6U738_9BASI</name>
<feature type="region of interest" description="Disordered" evidence="1">
    <location>
        <begin position="601"/>
        <end position="654"/>
    </location>
</feature>
<accession>A0A0L6U738</accession>
<evidence type="ECO:0000313" key="2">
    <source>
        <dbReference type="EMBL" id="KNZ44329.1"/>
    </source>
</evidence>
<feature type="compositionally biased region" description="Low complexity" evidence="1">
    <location>
        <begin position="28"/>
        <end position="52"/>
    </location>
</feature>
<feature type="region of interest" description="Disordered" evidence="1">
    <location>
        <begin position="1"/>
        <end position="281"/>
    </location>
</feature>
<dbReference type="OrthoDB" id="2507702at2759"/>
<dbReference type="AlphaFoldDB" id="A0A0L6U738"/>
<organism evidence="2 3">
    <name type="scientific">Puccinia sorghi</name>
    <dbReference type="NCBI Taxonomy" id="27349"/>
    <lineage>
        <taxon>Eukaryota</taxon>
        <taxon>Fungi</taxon>
        <taxon>Dikarya</taxon>
        <taxon>Basidiomycota</taxon>
        <taxon>Pucciniomycotina</taxon>
        <taxon>Pucciniomycetes</taxon>
        <taxon>Pucciniales</taxon>
        <taxon>Pucciniaceae</taxon>
        <taxon>Puccinia</taxon>
    </lineage>
</organism>
<gene>
    <name evidence="2" type="ORF">VP01_927g3</name>
</gene>
<reference evidence="2 3" key="1">
    <citation type="submission" date="2015-08" db="EMBL/GenBank/DDBJ databases">
        <title>Next Generation Sequencing and Analysis of the Genome of Puccinia sorghi L Schw, the Causal Agent of Maize Common Rust.</title>
        <authorList>
            <person name="Rochi L."/>
            <person name="Burguener G."/>
            <person name="Darino M."/>
            <person name="Turjanski A."/>
            <person name="Kreff E."/>
            <person name="Dieguez M.J."/>
            <person name="Sacco F."/>
        </authorList>
    </citation>
    <scope>NUCLEOTIDE SEQUENCE [LARGE SCALE GENOMIC DNA]</scope>
    <source>
        <strain evidence="2 3">RO10H11247</strain>
    </source>
</reference>
<feature type="compositionally biased region" description="Polar residues" evidence="1">
    <location>
        <begin position="57"/>
        <end position="71"/>
    </location>
</feature>
<comment type="caution">
    <text evidence="2">The sequence shown here is derived from an EMBL/GenBank/DDBJ whole genome shotgun (WGS) entry which is preliminary data.</text>
</comment>
<protein>
    <submittedName>
        <fullName evidence="2">Uncharacterized protein</fullName>
    </submittedName>
</protein>
<dbReference type="STRING" id="27349.A0A0L6U738"/>
<dbReference type="VEuPathDB" id="FungiDB:VP01_927g3"/>
<feature type="compositionally biased region" description="Polar residues" evidence="1">
    <location>
        <begin position="1"/>
        <end position="18"/>
    </location>
</feature>
<dbReference type="Proteomes" id="UP000037035">
    <property type="component" value="Unassembled WGS sequence"/>
</dbReference>
<dbReference type="EMBL" id="LAVV01014915">
    <property type="protein sequence ID" value="KNZ44329.1"/>
    <property type="molecule type" value="Genomic_DNA"/>
</dbReference>
<keyword evidence="3" id="KW-1185">Reference proteome</keyword>
<evidence type="ECO:0000256" key="1">
    <source>
        <dbReference type="SAM" id="MobiDB-lite"/>
    </source>
</evidence>
<sequence>MRLTPQLAQDTSAATPENQYDVVDCSNASGDPGVSPDDSPSVSSPAATPAEVADPDASTTADENADQQLSITAAPVGPEDCVALDSLDFTPAEERASTEKSSDAQDATVEAPAVPQQSSTPTANQPAEAAPPTAEELTTEGASPAHPIAEKVNDPPSQPEASATVSESVPVNDDNAPSPRTEVPTDSTEGKDVANAPEQVPVPTADTTPAGPASEEVPTSEPVGVDTAEPVTPQLDVPPATEPSTMASSAEAKSDLKSGKHADSDANSIQEPLEKTIVDNNSALPSKSAMSSYLRAFLDSPPPSSTSVPKPPVDQATTAKVWPGAPAVSNVKREILLPARMKKLSMASTSSRHSLFVKDLAAFSFPSFIPATPKPTLNDSTSPVISTTGPSTPVPCVSPLQNLDASPSSPTKAKPMNYRRSKLVKLSPSLKRARVVDSVDHRAWRSSYRSATLRNKNAPPVIDGASMVQRTRSHKLLEFGIRPHSPKKRSTRMEQNNDLSDAFAIIQLSDATTYNPRADRYVNPTLGRRLSTSVKDIVLKRQNRDLLKKAPLDDVYVAEGEFFSCLPMNSIEYSDTSHCADFHFDLDKELANLPESFSEDDFEPVELGTAGPSGSSQRESRIHEESNFRRSVDSKPSTKESVLSNDPKGKKHHRIRSKLAGATISLSDKTARF</sequence>